<evidence type="ECO:0000256" key="1">
    <source>
        <dbReference type="SAM" id="MobiDB-lite"/>
    </source>
</evidence>
<evidence type="ECO:0000313" key="3">
    <source>
        <dbReference type="Proteomes" id="UP000011991"/>
    </source>
</evidence>
<dbReference type="PATRIC" id="fig|1265738.3.peg.1391"/>
<dbReference type="AlphaFoldDB" id="M5S654"/>
<sequence length="40" mass="4194">MICKNAGDSHLGMGAACGEQQQDEGNHEMAATIQFSSPEV</sequence>
<comment type="caution">
    <text evidence="2">The sequence shown here is derived from an EMBL/GenBank/DDBJ whole genome shotgun (WGS) entry which is preliminary data.</text>
</comment>
<reference evidence="2 3" key="1">
    <citation type="journal article" date="2013" name="Mar. Genomics">
        <title>Expression of sulfatases in Rhodopirellula baltica and the diversity of sulfatases in the genus Rhodopirellula.</title>
        <authorList>
            <person name="Wegner C.E."/>
            <person name="Richter-Heitmann T."/>
            <person name="Klindworth A."/>
            <person name="Klockow C."/>
            <person name="Richter M."/>
            <person name="Achstetter T."/>
            <person name="Glockner F.O."/>
            <person name="Harder J."/>
        </authorList>
    </citation>
    <scope>NUCLEOTIDE SEQUENCE [LARGE SCALE GENOMIC DNA]</scope>
    <source>
        <strain evidence="2 3">SM1</strain>
    </source>
</reference>
<keyword evidence="3" id="KW-1185">Reference proteome</keyword>
<organism evidence="2 3">
    <name type="scientific">Rhodopirellula maiorica SM1</name>
    <dbReference type="NCBI Taxonomy" id="1265738"/>
    <lineage>
        <taxon>Bacteria</taxon>
        <taxon>Pseudomonadati</taxon>
        <taxon>Planctomycetota</taxon>
        <taxon>Planctomycetia</taxon>
        <taxon>Pirellulales</taxon>
        <taxon>Pirellulaceae</taxon>
        <taxon>Novipirellula</taxon>
    </lineage>
</organism>
<name>M5S654_9BACT</name>
<feature type="region of interest" description="Disordered" evidence="1">
    <location>
        <begin position="1"/>
        <end position="26"/>
    </location>
</feature>
<protein>
    <submittedName>
        <fullName evidence="2">Uncharacterized protein</fullName>
    </submittedName>
</protein>
<evidence type="ECO:0000313" key="2">
    <source>
        <dbReference type="EMBL" id="EMI21674.1"/>
    </source>
</evidence>
<dbReference type="EMBL" id="ANOG01000207">
    <property type="protein sequence ID" value="EMI21674.1"/>
    <property type="molecule type" value="Genomic_DNA"/>
</dbReference>
<dbReference type="Proteomes" id="UP000011991">
    <property type="component" value="Unassembled WGS sequence"/>
</dbReference>
<gene>
    <name evidence="2" type="ORF">RMSM_01400</name>
</gene>
<accession>M5S654</accession>
<proteinExistence type="predicted"/>